<dbReference type="KEGG" id="manq:L1994_11600"/>
<accession>A0AAF0JM43</accession>
<dbReference type="Proteomes" id="UP001218895">
    <property type="component" value="Chromosome"/>
</dbReference>
<protein>
    <submittedName>
        <fullName evidence="1">Uncharacterized protein</fullName>
    </submittedName>
</protein>
<dbReference type="AlphaFoldDB" id="A0AAF0JM43"/>
<evidence type="ECO:0000313" key="1">
    <source>
        <dbReference type="EMBL" id="WFN36762.1"/>
    </source>
</evidence>
<reference evidence="1" key="1">
    <citation type="submission" date="2022-01" db="EMBL/GenBank/DDBJ databases">
        <title>Complete genome of Methanomicrobium antiquum DSM 21220.</title>
        <authorList>
            <person name="Chen S.-C."/>
            <person name="You Y.-T."/>
            <person name="Zhou Y.-Z."/>
            <person name="Lai M.-C."/>
        </authorList>
    </citation>
    <scope>NUCLEOTIDE SEQUENCE</scope>
    <source>
        <strain evidence="1">DSM 21220</strain>
    </source>
</reference>
<name>A0AAF0JM43_9EURY</name>
<dbReference type="RefSeq" id="WP_278099599.1">
    <property type="nucleotide sequence ID" value="NZ_CP091092.1"/>
</dbReference>
<organism evidence="1 2">
    <name type="scientific">Methanomicrobium antiquum</name>
    <dbReference type="NCBI Taxonomy" id="487686"/>
    <lineage>
        <taxon>Archaea</taxon>
        <taxon>Methanobacteriati</taxon>
        <taxon>Methanobacteriota</taxon>
        <taxon>Stenosarchaea group</taxon>
        <taxon>Methanomicrobia</taxon>
        <taxon>Methanomicrobiales</taxon>
        <taxon>Methanomicrobiaceae</taxon>
        <taxon>Methanomicrobium</taxon>
    </lineage>
</organism>
<proteinExistence type="predicted"/>
<gene>
    <name evidence="1" type="ORF">L1994_11600</name>
</gene>
<keyword evidence="2" id="KW-1185">Reference proteome</keyword>
<evidence type="ECO:0000313" key="2">
    <source>
        <dbReference type="Proteomes" id="UP001218895"/>
    </source>
</evidence>
<dbReference type="EMBL" id="CP091092">
    <property type="protein sequence ID" value="WFN36762.1"/>
    <property type="molecule type" value="Genomic_DNA"/>
</dbReference>
<dbReference type="GeneID" id="79951055"/>
<sequence>MKNQLNNLSITSGEDLSELSTAGIWEDAGILPPPVCMRLVEILHILYFSEKQIPADCMKMINLAVNTHEFVNNPEFRVTDIKKMHSYAKCLGIDISDFNESETASKITKEIICDYIADDRQRFSPAEKDFSDKNKILEKYSSLNF</sequence>